<proteinExistence type="predicted"/>
<dbReference type="Ensembl" id="ENSAPLT00000040469.1">
    <property type="protein sequence ID" value="ENSAPLP00000021349.1"/>
    <property type="gene ID" value="ENSAPLG00000021066.1"/>
</dbReference>
<protein>
    <submittedName>
        <fullName evidence="1">Uncharacterized protein</fullName>
    </submittedName>
</protein>
<reference evidence="1" key="2">
    <citation type="submission" date="2025-08" db="UniProtKB">
        <authorList>
            <consortium name="Ensembl"/>
        </authorList>
    </citation>
    <scope>IDENTIFICATION</scope>
</reference>
<evidence type="ECO:0000313" key="2">
    <source>
        <dbReference type="Proteomes" id="UP000016666"/>
    </source>
</evidence>
<sequence>MAEERGMAVVTCTAPVNIAVIKYCECGAGGPGRAVPGRVVPCQAVPCYIRLYSTLCQAVPCIAVLYQAV</sequence>
<evidence type="ECO:0000313" key="1">
    <source>
        <dbReference type="Ensembl" id="ENSAPLP00000021349.1"/>
    </source>
</evidence>
<reference evidence="1" key="3">
    <citation type="submission" date="2025-09" db="UniProtKB">
        <authorList>
            <consortium name="Ensembl"/>
        </authorList>
    </citation>
    <scope>IDENTIFICATION</scope>
</reference>
<dbReference type="GeneTree" id="ENSGT01030000240240"/>
<accession>A0A493T5Z8</accession>
<keyword evidence="2" id="KW-1185">Reference proteome</keyword>
<dbReference type="AlphaFoldDB" id="A0A493T5Z8"/>
<organism evidence="1 2">
    <name type="scientific">Anas platyrhynchos platyrhynchos</name>
    <name type="common">Northern mallard</name>
    <dbReference type="NCBI Taxonomy" id="8840"/>
    <lineage>
        <taxon>Eukaryota</taxon>
        <taxon>Metazoa</taxon>
        <taxon>Chordata</taxon>
        <taxon>Craniata</taxon>
        <taxon>Vertebrata</taxon>
        <taxon>Euteleostomi</taxon>
        <taxon>Archelosauria</taxon>
        <taxon>Archosauria</taxon>
        <taxon>Dinosauria</taxon>
        <taxon>Saurischia</taxon>
        <taxon>Theropoda</taxon>
        <taxon>Coelurosauria</taxon>
        <taxon>Aves</taxon>
        <taxon>Neognathae</taxon>
        <taxon>Galloanserae</taxon>
        <taxon>Anseriformes</taxon>
        <taxon>Anatidae</taxon>
        <taxon>Anatinae</taxon>
        <taxon>Anas</taxon>
    </lineage>
</organism>
<reference evidence="2" key="1">
    <citation type="submission" date="2017-10" db="EMBL/GenBank/DDBJ databases">
        <title>A new Pekin duck reference genome.</title>
        <authorList>
            <person name="Hou Z.-C."/>
            <person name="Zhou Z.-K."/>
            <person name="Zhu F."/>
            <person name="Hou S.-S."/>
        </authorList>
    </citation>
    <scope>NUCLEOTIDE SEQUENCE [LARGE SCALE GENOMIC DNA]</scope>
</reference>
<dbReference type="Proteomes" id="UP000016666">
    <property type="component" value="Unassembled WGS sequence"/>
</dbReference>
<name>A0A493T5Z8_ANAPP</name>